<dbReference type="PANTHER" id="PTHR12452:SF0">
    <property type="entry name" value="THIOREDOXIN DOMAIN-CONTAINING PROTEIN 17"/>
    <property type="match status" value="1"/>
</dbReference>
<dbReference type="Proteomes" id="UP000494165">
    <property type="component" value="Unassembled WGS sequence"/>
</dbReference>
<dbReference type="SUPFAM" id="SSF52833">
    <property type="entry name" value="Thioredoxin-like"/>
    <property type="match status" value="1"/>
</dbReference>
<dbReference type="InterPro" id="IPR036249">
    <property type="entry name" value="Thioredoxin-like_sf"/>
</dbReference>
<proteinExistence type="inferred from homology"/>
<gene>
    <name evidence="4" type="ORF">CLODIP_2_CD10239</name>
</gene>
<dbReference type="Gene3D" id="3.40.30.10">
    <property type="entry name" value="Glutaredoxin"/>
    <property type="match status" value="1"/>
</dbReference>
<dbReference type="AlphaFoldDB" id="A0A8S1D8G5"/>
<name>A0A8S1D8G5_9INSE</name>
<organism evidence="4 5">
    <name type="scientific">Cloeon dipterum</name>
    <dbReference type="NCBI Taxonomy" id="197152"/>
    <lineage>
        <taxon>Eukaryota</taxon>
        <taxon>Metazoa</taxon>
        <taxon>Ecdysozoa</taxon>
        <taxon>Arthropoda</taxon>
        <taxon>Hexapoda</taxon>
        <taxon>Insecta</taxon>
        <taxon>Pterygota</taxon>
        <taxon>Palaeoptera</taxon>
        <taxon>Ephemeroptera</taxon>
        <taxon>Pisciforma</taxon>
        <taxon>Baetidae</taxon>
        <taxon>Cloeon</taxon>
    </lineage>
</organism>
<accession>A0A8S1D8G5</accession>
<dbReference type="InterPro" id="IPR045108">
    <property type="entry name" value="TXNDC17-like"/>
</dbReference>
<protein>
    <recommendedName>
        <fullName evidence="2">Thioredoxin domain-containing protein 17</fullName>
    </recommendedName>
</protein>
<sequence length="151" mass="17345">MAVHQYVNSLQELEAAIEQFQKISMQVSSTPSRHENTEHLINDFPIFIIVSGTKDKKGVSWCPDCEKADPVLEEAEQSLAPEPSAFITVYLTREEWKNPKNVFRTDGRFRLTSIPTMLKWPNREPKLVEAQCADIEAIKEFFDECCPQVQD</sequence>
<dbReference type="InterPro" id="IPR010357">
    <property type="entry name" value="TXNDC17_dom"/>
</dbReference>
<dbReference type="Pfam" id="PF06110">
    <property type="entry name" value="TXD17-like_Trx"/>
    <property type="match status" value="1"/>
</dbReference>
<dbReference type="PANTHER" id="PTHR12452">
    <property type="entry name" value="42-9-9 PROTEIN-RELATED"/>
    <property type="match status" value="1"/>
</dbReference>
<evidence type="ECO:0000313" key="4">
    <source>
        <dbReference type="EMBL" id="CAB3378577.1"/>
    </source>
</evidence>
<comment type="similarity">
    <text evidence="1">Belongs to the thioredoxin family.</text>
</comment>
<dbReference type="EMBL" id="CADEPI010000168">
    <property type="protein sequence ID" value="CAB3378577.1"/>
    <property type="molecule type" value="Genomic_DNA"/>
</dbReference>
<evidence type="ECO:0000256" key="2">
    <source>
        <dbReference type="ARBA" id="ARBA00016949"/>
    </source>
</evidence>
<dbReference type="GO" id="GO:0047134">
    <property type="term" value="F:protein-disulfide reductase [NAD(P)H] activity"/>
    <property type="evidence" value="ECO:0007669"/>
    <property type="project" value="InterPro"/>
</dbReference>
<comment type="caution">
    <text evidence="4">The sequence shown here is derived from an EMBL/GenBank/DDBJ whole genome shotgun (WGS) entry which is preliminary data.</text>
</comment>
<evidence type="ECO:0000256" key="1">
    <source>
        <dbReference type="ARBA" id="ARBA00008987"/>
    </source>
</evidence>
<reference evidence="4 5" key="1">
    <citation type="submission" date="2020-04" db="EMBL/GenBank/DDBJ databases">
        <authorList>
            <person name="Alioto T."/>
            <person name="Alioto T."/>
            <person name="Gomez Garrido J."/>
        </authorList>
    </citation>
    <scope>NUCLEOTIDE SEQUENCE [LARGE SCALE GENOMIC DNA]</scope>
</reference>
<evidence type="ECO:0000259" key="3">
    <source>
        <dbReference type="Pfam" id="PF06110"/>
    </source>
</evidence>
<feature type="domain" description="Thioredoxin" evidence="3">
    <location>
        <begin position="42"/>
        <end position="144"/>
    </location>
</feature>
<evidence type="ECO:0000313" key="5">
    <source>
        <dbReference type="Proteomes" id="UP000494165"/>
    </source>
</evidence>
<dbReference type="GO" id="GO:0005829">
    <property type="term" value="C:cytosol"/>
    <property type="evidence" value="ECO:0007669"/>
    <property type="project" value="TreeGrafter"/>
</dbReference>
<keyword evidence="5" id="KW-1185">Reference proteome</keyword>
<dbReference type="OrthoDB" id="78947at2759"/>